<sequence length="681" mass="75833">MPGPGRGRRRPKPTSSSPRLPHPSQARIEGIDDAEGWYLIITILCKAYKLPDLTRVSGLRKVHAKFESIYTQLDTGYTRYSSDDKVAGGIVGIFAKMCSDTVLRNKLISKGLLDKVFPLLARPACRHIALRALGTITQNPGVARVEVVIQAPILIRLIAEHVQDSQTTELAVSSLAYSIPVLVDIDHPDFRSLRPLLLPKILEVTVTAIKQPNATPLLLTSAMRLFVGTTSRASSIFKENRSVINFIVAGLRSSDWVMKCLSFGAIVHLHEHESESDAISFDGRKVLAAACRGFPNHIQHVLNNYGMERTDTIKLTLATRDFHQALATCIQDRNLYSLGLKLANLILFTEFSIADGPMYADLPFTTSTEALPLCSKAIRERGNREQLDLADVLDIKFAIKCSRISEAREIAKKALERNPDFAYFHHPTTLCANTADALRAAKKGLKCRKTTPFIRSQMLQRAVEYAGILGLESLQDASDAGDKKWEEGIAFLISAYEDAKTYVAEASPDSRRMKDVLCWLVILTIMVEENISPDLRELKHHLDRLKLSDDIKTFLGLPRPRTNINLTMQKIVQTFAQAVEEFGEIIAQKTAPEQKTEIDATKAEDDLAAWLDDLRTEDGSEEPKARSHPSITLNHIKLYQCSWCGNPSAVLKKCTACGKVMYCDSGCQKSHWSEHKKVCTK</sequence>
<accession>A0ACD3B1L9</accession>
<dbReference type="Proteomes" id="UP000308600">
    <property type="component" value="Unassembled WGS sequence"/>
</dbReference>
<evidence type="ECO:0000313" key="2">
    <source>
        <dbReference type="Proteomes" id="UP000308600"/>
    </source>
</evidence>
<protein>
    <submittedName>
        <fullName evidence="1">Uncharacterized protein</fullName>
    </submittedName>
</protein>
<organism evidence="1 2">
    <name type="scientific">Pluteus cervinus</name>
    <dbReference type="NCBI Taxonomy" id="181527"/>
    <lineage>
        <taxon>Eukaryota</taxon>
        <taxon>Fungi</taxon>
        <taxon>Dikarya</taxon>
        <taxon>Basidiomycota</taxon>
        <taxon>Agaricomycotina</taxon>
        <taxon>Agaricomycetes</taxon>
        <taxon>Agaricomycetidae</taxon>
        <taxon>Agaricales</taxon>
        <taxon>Pluteineae</taxon>
        <taxon>Pluteaceae</taxon>
        <taxon>Pluteus</taxon>
    </lineage>
</organism>
<dbReference type="EMBL" id="ML208292">
    <property type="protein sequence ID" value="TFK71923.1"/>
    <property type="molecule type" value="Genomic_DNA"/>
</dbReference>
<keyword evidence="2" id="KW-1185">Reference proteome</keyword>
<gene>
    <name evidence="1" type="ORF">BDN72DRAFT_837129</name>
</gene>
<reference evidence="1 2" key="1">
    <citation type="journal article" date="2019" name="Nat. Ecol. Evol.">
        <title>Megaphylogeny resolves global patterns of mushroom evolution.</title>
        <authorList>
            <person name="Varga T."/>
            <person name="Krizsan K."/>
            <person name="Foldi C."/>
            <person name="Dima B."/>
            <person name="Sanchez-Garcia M."/>
            <person name="Sanchez-Ramirez S."/>
            <person name="Szollosi G.J."/>
            <person name="Szarkandi J.G."/>
            <person name="Papp V."/>
            <person name="Albert L."/>
            <person name="Andreopoulos W."/>
            <person name="Angelini C."/>
            <person name="Antonin V."/>
            <person name="Barry K.W."/>
            <person name="Bougher N.L."/>
            <person name="Buchanan P."/>
            <person name="Buyck B."/>
            <person name="Bense V."/>
            <person name="Catcheside P."/>
            <person name="Chovatia M."/>
            <person name="Cooper J."/>
            <person name="Damon W."/>
            <person name="Desjardin D."/>
            <person name="Finy P."/>
            <person name="Geml J."/>
            <person name="Haridas S."/>
            <person name="Hughes K."/>
            <person name="Justo A."/>
            <person name="Karasinski D."/>
            <person name="Kautmanova I."/>
            <person name="Kiss B."/>
            <person name="Kocsube S."/>
            <person name="Kotiranta H."/>
            <person name="LaButti K.M."/>
            <person name="Lechner B.E."/>
            <person name="Liimatainen K."/>
            <person name="Lipzen A."/>
            <person name="Lukacs Z."/>
            <person name="Mihaltcheva S."/>
            <person name="Morgado L.N."/>
            <person name="Niskanen T."/>
            <person name="Noordeloos M.E."/>
            <person name="Ohm R.A."/>
            <person name="Ortiz-Santana B."/>
            <person name="Ovrebo C."/>
            <person name="Racz N."/>
            <person name="Riley R."/>
            <person name="Savchenko A."/>
            <person name="Shiryaev A."/>
            <person name="Soop K."/>
            <person name="Spirin V."/>
            <person name="Szebenyi C."/>
            <person name="Tomsovsky M."/>
            <person name="Tulloss R.E."/>
            <person name="Uehling J."/>
            <person name="Grigoriev I.V."/>
            <person name="Vagvolgyi C."/>
            <person name="Papp T."/>
            <person name="Martin F.M."/>
            <person name="Miettinen O."/>
            <person name="Hibbett D.S."/>
            <person name="Nagy L.G."/>
        </authorList>
    </citation>
    <scope>NUCLEOTIDE SEQUENCE [LARGE SCALE GENOMIC DNA]</scope>
    <source>
        <strain evidence="1 2">NL-1719</strain>
    </source>
</reference>
<evidence type="ECO:0000313" key="1">
    <source>
        <dbReference type="EMBL" id="TFK71923.1"/>
    </source>
</evidence>
<proteinExistence type="predicted"/>
<name>A0ACD3B1L9_9AGAR</name>